<gene>
    <name evidence="2" type="ORF">K3X48_04295</name>
</gene>
<dbReference type="EMBL" id="CP080776">
    <property type="protein sequence ID" value="UWP96216.1"/>
    <property type="molecule type" value="Genomic_DNA"/>
</dbReference>
<dbReference type="InterPro" id="IPR007053">
    <property type="entry name" value="LRAT_dom"/>
</dbReference>
<dbReference type="GO" id="GO:0016746">
    <property type="term" value="F:acyltransferase activity"/>
    <property type="evidence" value="ECO:0007669"/>
    <property type="project" value="UniProtKB-KW"/>
</dbReference>
<organism evidence="2 3">
    <name type="scientific">Aliiroseovarius crassostreae</name>
    <dbReference type="NCBI Taxonomy" id="154981"/>
    <lineage>
        <taxon>Bacteria</taxon>
        <taxon>Pseudomonadati</taxon>
        <taxon>Pseudomonadota</taxon>
        <taxon>Alphaproteobacteria</taxon>
        <taxon>Rhodobacterales</taxon>
        <taxon>Paracoccaceae</taxon>
        <taxon>Aliiroseovarius</taxon>
    </lineage>
</organism>
<dbReference type="PROSITE" id="PS51934">
    <property type="entry name" value="LRAT"/>
    <property type="match status" value="1"/>
</dbReference>
<dbReference type="Gene3D" id="3.90.1720.10">
    <property type="entry name" value="endopeptidase domain like (from Nostoc punctiforme)"/>
    <property type="match status" value="1"/>
</dbReference>
<proteinExistence type="predicted"/>
<protein>
    <submittedName>
        <fullName evidence="2">Lecithin retinol acyltransferase family protein</fullName>
    </submittedName>
</protein>
<reference evidence="2" key="1">
    <citation type="submission" date="2021-08" db="EMBL/GenBank/DDBJ databases">
        <authorList>
            <person name="Nwanade C."/>
            <person name="Wang M."/>
            <person name="Masoudi A."/>
            <person name="Yu Z."/>
            <person name="Liu J."/>
        </authorList>
    </citation>
    <scope>NUCLEOTIDE SEQUENCE</scope>
    <source>
        <strain evidence="2">S056</strain>
    </source>
</reference>
<keyword evidence="2" id="KW-0808">Transferase</keyword>
<dbReference type="AlphaFoldDB" id="A0A9Q9HBG9"/>
<evidence type="ECO:0000313" key="3">
    <source>
        <dbReference type="Proteomes" id="UP001057991"/>
    </source>
</evidence>
<name>A0A9Q9HBG9_9RHOB</name>
<feature type="domain" description="LRAT" evidence="1">
    <location>
        <begin position="11"/>
        <end position="105"/>
    </location>
</feature>
<dbReference type="Pfam" id="PF04970">
    <property type="entry name" value="LRAT"/>
    <property type="match status" value="1"/>
</dbReference>
<accession>A0A9Q9HBG9</accession>
<sequence>MNINNCPPGTTLIVSKPPVMHFGIYAGNERVIDNSPRTGCVSERSLEDFSNGNKVQIRDIPATPAQGIERLQQARNHLGTRYNLLNWNCEQFANFICGRRARSTQVIGVTTGALLGAATGSSWRNVMIGSFAGLLLSKSILQN</sequence>
<dbReference type="RefSeq" id="WP_259806463.1">
    <property type="nucleotide sequence ID" value="NZ_CP080776.1"/>
</dbReference>
<keyword evidence="2" id="KW-0012">Acyltransferase</keyword>
<evidence type="ECO:0000313" key="2">
    <source>
        <dbReference type="EMBL" id="UWP96216.1"/>
    </source>
</evidence>
<evidence type="ECO:0000259" key="1">
    <source>
        <dbReference type="PROSITE" id="PS51934"/>
    </source>
</evidence>
<dbReference type="Proteomes" id="UP001057991">
    <property type="component" value="Chromosome"/>
</dbReference>